<sequence>MTTESDATASAQLSKSFDPQEIEKRWYAYWESKGCFKSGQHVEPTDGTGGAPFAIQFPPPNVTGTLHMGHAFNQTVMDGLVRYHRMRGYDTAFIPGTDHAGIATQIVVERQLDAQNISRHDLGREKFLEKVWAWKEQSGSAITQQFRRLGSSADWDREYFTMDAQMSRGVVETFVRLYEQGLIYRGKRLVNWDPVLGTAVSDLEVVSEEEDGHMWEIRYPLAQPQGELTHLVVATTRPETMLGDVAVMVHPEDERYADLIGQFVVLPLCNRQIPIIADAYVDPAFGTGVVKVTPAHDFNDYAVGQRHQLPQISILTLDAHINDEAPEAYRGLERFAARKQIVADLEAQDLLAAIKPHKLMVPRGDRTNTVIEPMLTDQWFVAMSKPAPEGTLNPGKSITQVALDAVADGRITFHPENWKTTYDQWLNNIQDWCISRQLWWGHQIPAWYAQDGRIFVAHSEEEALRQAREASVEGPLTRDEDVLDTWFSSALVPFTDLGWPQVTPDLNRYLPSSVLVTGFDIIFFWVARMAMMSLHMTGQVPFRDVYVHGLICDQDGKKMSKSKGNTIDPVDLIDGIGLDALLEKRTSGLMNPKQAQSIRKKTSKDFPDGFPAYGTDALRFTMAAYATLGRNINFDLKRCEGYRNFCNKLWNATRFVLMNVEGHSIAPELNEHTSFADRWILSLQQQLAADVARGFAEYRLDNVANAIYRFVWDEYCDWYLELAKVQLQTDTPEQQAATRRTLIQVLEAVLRLAHPIIPFITEELWQAVSLAAGRREHTQDLSISVQPYPVADSTLLCTQSEQQIAQLKAQVDAVRALRGEMNISPAQRVPLIARGDAQVLGRNQAYLMALAKLSEVKVVDQLPDEGAPVQVVDTTELMLHVEIDVAAETARLEKEVARLEGEITKAQAKLSNASFVERAPATVVAQEKERVAQFGQTLEKVREQLARLSKRS</sequence>
<dbReference type="HAMAP" id="MF_02004">
    <property type="entry name" value="Val_tRNA_synth_type1"/>
    <property type="match status" value="1"/>
</dbReference>
<keyword evidence="6 9" id="KW-0175">Coiled coil</keyword>
<evidence type="ECO:0000259" key="12">
    <source>
        <dbReference type="Pfam" id="PF10458"/>
    </source>
</evidence>
<dbReference type="InterPro" id="IPR002300">
    <property type="entry name" value="aa-tRNA-synth_Ia"/>
</dbReference>
<dbReference type="Pfam" id="PF00133">
    <property type="entry name" value="tRNA-synt_1"/>
    <property type="match status" value="1"/>
</dbReference>
<evidence type="ECO:0000256" key="1">
    <source>
        <dbReference type="ARBA" id="ARBA00022490"/>
    </source>
</evidence>
<dbReference type="SUPFAM" id="SSF47323">
    <property type="entry name" value="Anticodon-binding domain of a subclass of class I aminoacyl-tRNA synthetases"/>
    <property type="match status" value="1"/>
</dbReference>
<evidence type="ECO:0000313" key="13">
    <source>
        <dbReference type="EMBL" id="MCB5362933.1"/>
    </source>
</evidence>
<evidence type="ECO:0000256" key="2">
    <source>
        <dbReference type="ARBA" id="ARBA00022598"/>
    </source>
</evidence>
<accession>A0ABS8CA94</accession>
<dbReference type="PANTHER" id="PTHR11946">
    <property type="entry name" value="VALYL-TRNA SYNTHETASES"/>
    <property type="match status" value="1"/>
</dbReference>
<comment type="domain">
    <text evidence="9">ValRS has two distinct active sites: one for aminoacylation and one for editing. The misactivated threonine is translocated from the active site to the editing site.</text>
</comment>
<feature type="coiled-coil region" evidence="9">
    <location>
        <begin position="889"/>
        <end position="951"/>
    </location>
</feature>
<dbReference type="Gene3D" id="3.90.740.10">
    <property type="entry name" value="Valyl/Leucyl/Isoleucyl-tRNA synthetase, editing domain"/>
    <property type="match status" value="1"/>
</dbReference>
<dbReference type="InterPro" id="IPR009080">
    <property type="entry name" value="tRNAsynth_Ia_anticodon-bd"/>
</dbReference>
<dbReference type="InterPro" id="IPR014729">
    <property type="entry name" value="Rossmann-like_a/b/a_fold"/>
</dbReference>
<keyword evidence="1 9" id="KW-0963">Cytoplasm</keyword>
<evidence type="ECO:0000256" key="9">
    <source>
        <dbReference type="HAMAP-Rule" id="MF_02004"/>
    </source>
</evidence>
<dbReference type="EMBL" id="JACDXW010000002">
    <property type="protein sequence ID" value="MCB5362933.1"/>
    <property type="molecule type" value="Genomic_DNA"/>
</dbReference>
<evidence type="ECO:0000256" key="3">
    <source>
        <dbReference type="ARBA" id="ARBA00022741"/>
    </source>
</evidence>
<dbReference type="Gene3D" id="1.10.730.10">
    <property type="entry name" value="Isoleucyl-tRNA Synthetase, Domain 1"/>
    <property type="match status" value="1"/>
</dbReference>
<feature type="short sequence motif" description="'KMSKS' region" evidence="9">
    <location>
        <begin position="558"/>
        <end position="562"/>
    </location>
</feature>
<name>A0ABS8CA94_9BURK</name>
<dbReference type="NCBIfam" id="NF004349">
    <property type="entry name" value="PRK05729.1"/>
    <property type="match status" value="1"/>
</dbReference>
<dbReference type="InterPro" id="IPR010978">
    <property type="entry name" value="tRNA-bd_arm"/>
</dbReference>
<dbReference type="InterPro" id="IPR019499">
    <property type="entry name" value="Val-tRNA_synth_tRNA-bd"/>
</dbReference>
<evidence type="ECO:0000256" key="7">
    <source>
        <dbReference type="ARBA" id="ARBA00023146"/>
    </source>
</evidence>
<feature type="domain" description="Methionyl/Valyl/Leucyl/Isoleucyl-tRNA synthetase anticodon-binding" evidence="11">
    <location>
        <begin position="677"/>
        <end position="830"/>
    </location>
</feature>
<feature type="domain" description="Valyl-tRNA synthetase tRNA-binding arm" evidence="12">
    <location>
        <begin position="884"/>
        <end position="948"/>
    </location>
</feature>
<dbReference type="InterPro" id="IPR002303">
    <property type="entry name" value="Valyl-tRNA_ligase"/>
</dbReference>
<organism evidence="13 14">
    <name type="scientific">Mesopusillimonas faecipullorum</name>
    <dbReference type="NCBI Taxonomy" id="2755040"/>
    <lineage>
        <taxon>Bacteria</taxon>
        <taxon>Pseudomonadati</taxon>
        <taxon>Pseudomonadota</taxon>
        <taxon>Betaproteobacteria</taxon>
        <taxon>Burkholderiales</taxon>
        <taxon>Alcaligenaceae</taxon>
        <taxon>Mesopusillimonas</taxon>
    </lineage>
</organism>
<dbReference type="EC" id="6.1.1.9" evidence="9"/>
<dbReference type="Pfam" id="PF10458">
    <property type="entry name" value="Val_tRNA-synt_C"/>
    <property type="match status" value="1"/>
</dbReference>
<comment type="domain">
    <text evidence="9">The C-terminal coiled-coil domain is crucial for aminoacylation activity.</text>
</comment>
<dbReference type="InterPro" id="IPR009008">
    <property type="entry name" value="Val/Leu/Ile-tRNA-synth_edit"/>
</dbReference>
<dbReference type="SUPFAM" id="SSF50677">
    <property type="entry name" value="ValRS/IleRS/LeuRS editing domain"/>
    <property type="match status" value="1"/>
</dbReference>
<keyword evidence="14" id="KW-1185">Reference proteome</keyword>
<comment type="subcellular location">
    <subcellularLocation>
        <location evidence="9">Cytoplasm</location>
    </subcellularLocation>
</comment>
<protein>
    <recommendedName>
        <fullName evidence="9">Valine--tRNA ligase</fullName>
        <ecNumber evidence="9">6.1.1.9</ecNumber>
    </recommendedName>
    <alternativeName>
        <fullName evidence="9">Valyl-tRNA synthetase</fullName>
        <shortName evidence="9">ValRS</shortName>
    </alternativeName>
</protein>
<dbReference type="PRINTS" id="PR00986">
    <property type="entry name" value="TRNASYNTHVAL"/>
</dbReference>
<dbReference type="CDD" id="cd07962">
    <property type="entry name" value="Anticodon_Ia_Val"/>
    <property type="match status" value="1"/>
</dbReference>
<keyword evidence="4 9" id="KW-0067">ATP-binding</keyword>
<dbReference type="GO" id="GO:0004832">
    <property type="term" value="F:valine-tRNA ligase activity"/>
    <property type="evidence" value="ECO:0007669"/>
    <property type="project" value="UniProtKB-EC"/>
</dbReference>
<evidence type="ECO:0000259" key="10">
    <source>
        <dbReference type="Pfam" id="PF00133"/>
    </source>
</evidence>
<evidence type="ECO:0000256" key="4">
    <source>
        <dbReference type="ARBA" id="ARBA00022840"/>
    </source>
</evidence>
<dbReference type="InterPro" id="IPR001412">
    <property type="entry name" value="aa-tRNA-synth_I_CS"/>
</dbReference>
<evidence type="ECO:0000259" key="11">
    <source>
        <dbReference type="Pfam" id="PF08264"/>
    </source>
</evidence>
<feature type="domain" description="Aminoacyl-tRNA synthetase class Ia" evidence="10">
    <location>
        <begin position="26"/>
        <end position="635"/>
    </location>
</feature>
<dbReference type="RefSeq" id="WP_226953179.1">
    <property type="nucleotide sequence ID" value="NZ_JACDXW010000002.1"/>
</dbReference>
<comment type="catalytic activity">
    <reaction evidence="8 9">
        <text>tRNA(Val) + L-valine + ATP = L-valyl-tRNA(Val) + AMP + diphosphate</text>
        <dbReference type="Rhea" id="RHEA:10704"/>
        <dbReference type="Rhea" id="RHEA-COMP:9672"/>
        <dbReference type="Rhea" id="RHEA-COMP:9708"/>
        <dbReference type="ChEBI" id="CHEBI:30616"/>
        <dbReference type="ChEBI" id="CHEBI:33019"/>
        <dbReference type="ChEBI" id="CHEBI:57762"/>
        <dbReference type="ChEBI" id="CHEBI:78442"/>
        <dbReference type="ChEBI" id="CHEBI:78537"/>
        <dbReference type="ChEBI" id="CHEBI:456215"/>
        <dbReference type="EC" id="6.1.1.9"/>
    </reaction>
</comment>
<proteinExistence type="inferred from homology"/>
<reference evidence="13 14" key="1">
    <citation type="submission" date="2020-07" db="EMBL/GenBank/DDBJ databases">
        <title>Pusillimonas sp. nov., isolated from poultry manure in Taiwan.</title>
        <authorList>
            <person name="Lin S.-Y."/>
            <person name="Tang Y.-S."/>
            <person name="Young C.-C."/>
        </authorList>
    </citation>
    <scope>NUCLEOTIDE SEQUENCE [LARGE SCALE GENOMIC DNA]</scope>
    <source>
        <strain evidence="13 14">CC-YST705</strain>
    </source>
</reference>
<dbReference type="Pfam" id="PF08264">
    <property type="entry name" value="Anticodon_1"/>
    <property type="match status" value="1"/>
</dbReference>
<keyword evidence="3 9" id="KW-0547">Nucleotide-binding</keyword>
<dbReference type="CDD" id="cd00817">
    <property type="entry name" value="ValRS_core"/>
    <property type="match status" value="1"/>
</dbReference>
<evidence type="ECO:0000313" key="14">
    <source>
        <dbReference type="Proteomes" id="UP000776983"/>
    </source>
</evidence>
<keyword evidence="2 9" id="KW-0436">Ligase</keyword>
<comment type="function">
    <text evidence="9">Catalyzes the attachment of valine to tRNA(Val). As ValRS can inadvertently accommodate and process structurally similar amino acids such as threonine, to avoid such errors, it has a 'posttransfer' editing activity that hydrolyzes mischarged Thr-tRNA(Val) in a tRNA-dependent manner.</text>
</comment>
<dbReference type="SUPFAM" id="SSF52374">
    <property type="entry name" value="Nucleotidylyl transferase"/>
    <property type="match status" value="1"/>
</dbReference>
<dbReference type="PROSITE" id="PS00178">
    <property type="entry name" value="AA_TRNA_LIGASE_I"/>
    <property type="match status" value="1"/>
</dbReference>
<comment type="caution">
    <text evidence="13">The sequence shown here is derived from an EMBL/GenBank/DDBJ whole genome shotgun (WGS) entry which is preliminary data.</text>
</comment>
<keyword evidence="5 9" id="KW-0648">Protein biosynthesis</keyword>
<feature type="short sequence motif" description="'HIGH' region" evidence="9">
    <location>
        <begin position="60"/>
        <end position="70"/>
    </location>
</feature>
<dbReference type="PANTHER" id="PTHR11946:SF93">
    <property type="entry name" value="VALINE--TRNA LIGASE, CHLOROPLASTIC_MITOCHONDRIAL 2"/>
    <property type="match status" value="1"/>
</dbReference>
<gene>
    <name evidence="9" type="primary">valS</name>
    <name evidence="13" type="ORF">H0484_04075</name>
</gene>
<evidence type="ECO:0000256" key="8">
    <source>
        <dbReference type="ARBA" id="ARBA00047552"/>
    </source>
</evidence>
<comment type="subunit">
    <text evidence="9">Monomer.</text>
</comment>
<feature type="binding site" evidence="9">
    <location>
        <position position="561"/>
    </location>
    <ligand>
        <name>ATP</name>
        <dbReference type="ChEBI" id="CHEBI:30616"/>
    </ligand>
</feature>
<dbReference type="Proteomes" id="UP000776983">
    <property type="component" value="Unassembled WGS sequence"/>
</dbReference>
<evidence type="ECO:0000256" key="6">
    <source>
        <dbReference type="ARBA" id="ARBA00023054"/>
    </source>
</evidence>
<dbReference type="InterPro" id="IPR013155">
    <property type="entry name" value="M/V/L/I-tRNA-synth_anticd-bd"/>
</dbReference>
<dbReference type="Gene3D" id="1.10.287.380">
    <property type="entry name" value="Valyl-tRNA synthetase, C-terminal domain"/>
    <property type="match status" value="1"/>
</dbReference>
<comment type="similarity">
    <text evidence="9">Belongs to the class-I aminoacyl-tRNA synthetase family. ValS type 1 subfamily.</text>
</comment>
<evidence type="ECO:0000256" key="5">
    <source>
        <dbReference type="ARBA" id="ARBA00022917"/>
    </source>
</evidence>
<dbReference type="InterPro" id="IPR033705">
    <property type="entry name" value="Anticodon_Ia_Val"/>
</dbReference>
<keyword evidence="7 9" id="KW-0030">Aminoacyl-tRNA synthetase</keyword>
<dbReference type="SUPFAM" id="SSF46589">
    <property type="entry name" value="tRNA-binding arm"/>
    <property type="match status" value="1"/>
</dbReference>
<dbReference type="InterPro" id="IPR037118">
    <property type="entry name" value="Val-tRNA_synth_C_sf"/>
</dbReference>
<dbReference type="NCBIfam" id="TIGR00422">
    <property type="entry name" value="valS"/>
    <property type="match status" value="1"/>
</dbReference>
<dbReference type="Gene3D" id="3.40.50.620">
    <property type="entry name" value="HUPs"/>
    <property type="match status" value="2"/>
</dbReference>